<keyword evidence="2" id="KW-1133">Transmembrane helix</keyword>
<dbReference type="InParanoid" id="A0A177BX83"/>
<sequence>MSDYKKRKSHELAELLVRRGLDASGTKTQMMSRLVMQDQEQISADRALAAAIQAASHNPPPQKHGNENEQSQGEWSKVKSTSADRGGAQKDSEMMRKARLEKGGQSVKSKGKEVGGGGYFGVLGEGSKDVEGTGEVDEEAFVKSLMAGGAMGGCKAIYDSQHNSGIVVNPTTAVPTMRGGAGRARTQRNTSSTRPVDDDDSLSDASTVRPLSVVAPERIPLPQDNDDQEKSGKSGRKRKAKSGKTGGLTNEAAFHALHGRPVRRAASNGSRVSMKVFFWALFIAMAYISWLKPGTMTEVLGYLVAFVKDPLGSVYQSITGPK</sequence>
<feature type="transmembrane region" description="Helical" evidence="2">
    <location>
        <begin position="272"/>
        <end position="290"/>
    </location>
</feature>
<dbReference type="GeneID" id="28768747"/>
<proteinExistence type="predicted"/>
<evidence type="ECO:0000256" key="1">
    <source>
        <dbReference type="SAM" id="MobiDB-lite"/>
    </source>
</evidence>
<dbReference type="SUPFAM" id="SSF68906">
    <property type="entry name" value="SAP domain"/>
    <property type="match status" value="1"/>
</dbReference>
<organism evidence="3 4">
    <name type="scientific">Paraphaeosphaeria sporulosa</name>
    <dbReference type="NCBI Taxonomy" id="1460663"/>
    <lineage>
        <taxon>Eukaryota</taxon>
        <taxon>Fungi</taxon>
        <taxon>Dikarya</taxon>
        <taxon>Ascomycota</taxon>
        <taxon>Pezizomycotina</taxon>
        <taxon>Dothideomycetes</taxon>
        <taxon>Pleosporomycetidae</taxon>
        <taxon>Pleosporales</taxon>
        <taxon>Massarineae</taxon>
        <taxon>Didymosphaeriaceae</taxon>
        <taxon>Paraphaeosphaeria</taxon>
    </lineage>
</organism>
<gene>
    <name evidence="3" type="ORF">CC84DRAFT_1263824</name>
</gene>
<dbReference type="AlphaFoldDB" id="A0A177BX83"/>
<feature type="compositionally biased region" description="Basic residues" evidence="1">
    <location>
        <begin position="233"/>
        <end position="242"/>
    </location>
</feature>
<feature type="compositionally biased region" description="Low complexity" evidence="1">
    <location>
        <begin position="46"/>
        <end position="55"/>
    </location>
</feature>
<dbReference type="Gene3D" id="1.10.720.30">
    <property type="entry name" value="SAP domain"/>
    <property type="match status" value="1"/>
</dbReference>
<name>A0A177BX83_9PLEO</name>
<dbReference type="Proteomes" id="UP000077069">
    <property type="component" value="Unassembled WGS sequence"/>
</dbReference>
<accession>A0A177BX83</accession>
<feature type="region of interest" description="Disordered" evidence="1">
    <location>
        <begin position="46"/>
        <end position="93"/>
    </location>
</feature>
<keyword evidence="2" id="KW-0472">Membrane</keyword>
<evidence type="ECO:0008006" key="5">
    <source>
        <dbReference type="Google" id="ProtNLM"/>
    </source>
</evidence>
<dbReference type="RefSeq" id="XP_018030479.1">
    <property type="nucleotide sequence ID" value="XM_018185261.1"/>
</dbReference>
<feature type="region of interest" description="Disordered" evidence="1">
    <location>
        <begin position="170"/>
        <end position="247"/>
    </location>
</feature>
<dbReference type="InterPro" id="IPR036361">
    <property type="entry name" value="SAP_dom_sf"/>
</dbReference>
<evidence type="ECO:0000313" key="3">
    <source>
        <dbReference type="EMBL" id="OAG00114.1"/>
    </source>
</evidence>
<evidence type="ECO:0000256" key="2">
    <source>
        <dbReference type="SAM" id="Phobius"/>
    </source>
</evidence>
<keyword evidence="2" id="KW-0812">Transmembrane</keyword>
<feature type="compositionally biased region" description="Polar residues" evidence="1">
    <location>
        <begin position="68"/>
        <end position="83"/>
    </location>
</feature>
<reference evidence="3 4" key="1">
    <citation type="submission" date="2016-05" db="EMBL/GenBank/DDBJ databases">
        <title>Comparative analysis of secretome profiles of manganese(II)-oxidizing ascomycete fungi.</title>
        <authorList>
            <consortium name="DOE Joint Genome Institute"/>
            <person name="Zeiner C.A."/>
            <person name="Purvine S.O."/>
            <person name="Zink E.M."/>
            <person name="Wu S."/>
            <person name="Pasa-Tolic L."/>
            <person name="Chaput D.L."/>
            <person name="Haridas S."/>
            <person name="Grigoriev I.V."/>
            <person name="Santelli C.M."/>
            <person name="Hansel C.M."/>
        </authorList>
    </citation>
    <scope>NUCLEOTIDE SEQUENCE [LARGE SCALE GENOMIC DNA]</scope>
    <source>
        <strain evidence="3 4">AP3s5-JAC2a</strain>
    </source>
</reference>
<dbReference type="EMBL" id="KV441560">
    <property type="protein sequence ID" value="OAG00114.1"/>
    <property type="molecule type" value="Genomic_DNA"/>
</dbReference>
<dbReference type="OrthoDB" id="3793746at2759"/>
<evidence type="ECO:0000313" key="4">
    <source>
        <dbReference type="Proteomes" id="UP000077069"/>
    </source>
</evidence>
<protein>
    <recommendedName>
        <fullName evidence="5">SAP domain-containing protein</fullName>
    </recommendedName>
</protein>
<keyword evidence="4" id="KW-1185">Reference proteome</keyword>